<evidence type="ECO:0000256" key="9">
    <source>
        <dbReference type="PIRNR" id="PIRNR000774"/>
    </source>
</evidence>
<dbReference type="PROSITE" id="PS00718">
    <property type="entry name" value="SIGMA54_2"/>
    <property type="match status" value="1"/>
</dbReference>
<dbReference type="Proteomes" id="UP000004621">
    <property type="component" value="Unassembled WGS sequence"/>
</dbReference>
<dbReference type="Pfam" id="PF04963">
    <property type="entry name" value="Sigma54_CBD"/>
    <property type="match status" value="1"/>
</dbReference>
<evidence type="ECO:0000313" key="13">
    <source>
        <dbReference type="EMBL" id="EFC53089.1"/>
    </source>
</evidence>
<evidence type="ECO:0000256" key="10">
    <source>
        <dbReference type="SAM" id="Coils"/>
    </source>
</evidence>
<dbReference type="EMBL" id="ACEO02000001">
    <property type="protein sequence ID" value="EFC53089.1"/>
    <property type="molecule type" value="Genomic_DNA"/>
</dbReference>
<dbReference type="InterPro" id="IPR000394">
    <property type="entry name" value="RNA_pol_sigma_54"/>
</dbReference>
<evidence type="ECO:0000256" key="8">
    <source>
        <dbReference type="ARBA" id="ARBA00023163"/>
    </source>
</evidence>
<name>A0A9W5N096_NEISU</name>
<protein>
    <recommendedName>
        <fullName evidence="9">RNA polymerase sigma-54 factor</fullName>
    </recommendedName>
</protein>
<dbReference type="Gene3D" id="1.10.10.1330">
    <property type="entry name" value="RNA polymerase sigma-54 factor, core-binding domain"/>
    <property type="match status" value="1"/>
</dbReference>
<dbReference type="GO" id="GO:0000428">
    <property type="term" value="C:DNA-directed RNA polymerase complex"/>
    <property type="evidence" value="ECO:0007669"/>
    <property type="project" value="UniProtKB-KW"/>
</dbReference>
<evidence type="ECO:0000256" key="2">
    <source>
        <dbReference type="ARBA" id="ARBA00022478"/>
    </source>
</evidence>
<dbReference type="GO" id="GO:0016987">
    <property type="term" value="F:sigma factor activity"/>
    <property type="evidence" value="ECO:0007669"/>
    <property type="project" value="UniProtKB-KW"/>
</dbReference>
<reference evidence="13 14" key="1">
    <citation type="submission" date="2010-01" db="EMBL/GenBank/DDBJ databases">
        <authorList>
            <person name="Weinstock G."/>
            <person name="Sodergren E."/>
            <person name="Clifton S."/>
            <person name="Fulton L."/>
            <person name="Fulton B."/>
            <person name="Courtney L."/>
            <person name="Fronick C."/>
            <person name="Harrison M."/>
            <person name="Strong C."/>
            <person name="Farmer C."/>
            <person name="Delahaunty K."/>
            <person name="Markovic C."/>
            <person name="Hall O."/>
            <person name="Minx P."/>
            <person name="Tomlinson C."/>
            <person name="Mitreva M."/>
            <person name="Nelson J."/>
            <person name="Hou S."/>
            <person name="Wollam A."/>
            <person name="Pepin K.H."/>
            <person name="Johnson M."/>
            <person name="Bhonagiri V."/>
            <person name="Nash W.E."/>
            <person name="Warren W."/>
            <person name="Chinwalla A."/>
            <person name="Mardis E.R."/>
            <person name="Wilson R.K."/>
        </authorList>
    </citation>
    <scope>NUCLEOTIDE SEQUENCE [LARGE SCALE GENOMIC DNA]</scope>
    <source>
        <strain evidence="13 14">NJ9703</strain>
    </source>
</reference>
<feature type="coiled-coil region" evidence="10">
    <location>
        <begin position="282"/>
        <end position="316"/>
    </location>
</feature>
<dbReference type="PIRSF" id="PIRSF000774">
    <property type="entry name" value="RpoN"/>
    <property type="match status" value="1"/>
</dbReference>
<accession>A0A9W5N096</accession>
<evidence type="ECO:0000256" key="5">
    <source>
        <dbReference type="ARBA" id="ARBA00023015"/>
    </source>
</evidence>
<dbReference type="InterPro" id="IPR038709">
    <property type="entry name" value="RpoN_core-bd_sf"/>
</dbReference>
<dbReference type="GO" id="GO:0016779">
    <property type="term" value="F:nucleotidyltransferase activity"/>
    <property type="evidence" value="ECO:0007669"/>
    <property type="project" value="UniProtKB-KW"/>
</dbReference>
<comment type="similarity">
    <text evidence="1 9">Belongs to the sigma-54 factor family.</text>
</comment>
<gene>
    <name evidence="13" type="primary">rpoN</name>
    <name evidence="13" type="ORF">NEISUBOT_03086</name>
</gene>
<dbReference type="InterPro" id="IPR007634">
    <property type="entry name" value="RNA_pol_sigma_54_DNA-bd"/>
</dbReference>
<dbReference type="GO" id="GO:0003677">
    <property type="term" value="F:DNA binding"/>
    <property type="evidence" value="ECO:0007669"/>
    <property type="project" value="UniProtKB-KW"/>
</dbReference>
<dbReference type="PANTHER" id="PTHR32248">
    <property type="entry name" value="RNA POLYMERASE SIGMA-54 FACTOR"/>
    <property type="match status" value="1"/>
</dbReference>
<dbReference type="RefSeq" id="WP_004518851.1">
    <property type="nucleotide sequence ID" value="NZ_ACEO02000001.1"/>
</dbReference>
<evidence type="ECO:0000256" key="3">
    <source>
        <dbReference type="ARBA" id="ARBA00022679"/>
    </source>
</evidence>
<dbReference type="Gene3D" id="1.10.10.60">
    <property type="entry name" value="Homeodomain-like"/>
    <property type="match status" value="1"/>
</dbReference>
<keyword evidence="5 9" id="KW-0805">Transcription regulation</keyword>
<feature type="coiled-coil region" evidence="10">
    <location>
        <begin position="1"/>
        <end position="28"/>
    </location>
</feature>
<evidence type="ECO:0000256" key="4">
    <source>
        <dbReference type="ARBA" id="ARBA00022695"/>
    </source>
</evidence>
<dbReference type="NCBIfam" id="TIGR02395">
    <property type="entry name" value="rpoN_sigma"/>
    <property type="match status" value="1"/>
</dbReference>
<comment type="function">
    <text evidence="9">Sigma factors are initiation factors that promote the attachment of RNA polymerase to specific initiation sites and are then released.</text>
</comment>
<evidence type="ECO:0000256" key="6">
    <source>
        <dbReference type="ARBA" id="ARBA00023082"/>
    </source>
</evidence>
<keyword evidence="3 9" id="KW-0808">Transferase</keyword>
<evidence type="ECO:0000256" key="1">
    <source>
        <dbReference type="ARBA" id="ARBA00008798"/>
    </source>
</evidence>
<dbReference type="Pfam" id="PF00309">
    <property type="entry name" value="Sigma54_AID"/>
    <property type="match status" value="1"/>
</dbReference>
<keyword evidence="2 9" id="KW-0240">DNA-directed RNA polymerase</keyword>
<keyword evidence="7 9" id="KW-0238">DNA-binding</keyword>
<dbReference type="PANTHER" id="PTHR32248:SF4">
    <property type="entry name" value="RNA POLYMERASE SIGMA-54 FACTOR"/>
    <property type="match status" value="1"/>
</dbReference>
<evidence type="ECO:0000256" key="7">
    <source>
        <dbReference type="ARBA" id="ARBA00023125"/>
    </source>
</evidence>
<dbReference type="AlphaFoldDB" id="A0A9W5N096"/>
<sequence length="451" mass="51024">MSSLVLKLKQTQQLNQRLQQSLRILQMSGLELEREVEDWLSDNPLLERPESDEFADSGLNRAVTMPRAGQQLSGDDAEDIWSNIAEEEDFKHYLHAQVCEHPLSQVEAAYVHVLIDFLDEQGYLTDSLEEIIDHTPLEWMLDEEALQNALDVLQTFEPPGVAAADLTESLMLQLMRLPASPARQMAAHLVQSSLQDLGKNRKQNVLRFRKLYPDTDSKTIEAALDMIAGLNPYPAYGFASATPTPYIQPDVWVKEGKDGWEVISNEAAWPKLQLNQEYCDLMKSEEEGAPEWKEKINEAKQRIDSLELRKSTVLRLAEYIVKNQEDFFIFGEIGLSPMLMKDAAAELGLAESTISRAANQKYLSCPRGLFALRYFFTQAVNADDDGEGFSQGAIKAVLSQLIESEDSSKPYSDETLVKLLKQRGIEIARRTVAKYRESLDIPPAHKRKFTE</sequence>
<feature type="domain" description="RNA polymerase sigma factor 54 core-binding" evidence="12">
    <location>
        <begin position="83"/>
        <end position="278"/>
    </location>
</feature>
<evidence type="ECO:0000313" key="14">
    <source>
        <dbReference type="Proteomes" id="UP000004621"/>
    </source>
</evidence>
<dbReference type="Pfam" id="PF04552">
    <property type="entry name" value="Sigma54_DBD"/>
    <property type="match status" value="1"/>
</dbReference>
<dbReference type="InterPro" id="IPR007046">
    <property type="entry name" value="RNA_pol_sigma_54_core-bd"/>
</dbReference>
<keyword evidence="8 9" id="KW-0804">Transcription</keyword>
<proteinExistence type="inferred from homology"/>
<keyword evidence="10" id="KW-0175">Coiled coil</keyword>
<organism evidence="13 14">
    <name type="scientific">Neisseria subflava NJ9703</name>
    <dbReference type="NCBI Taxonomy" id="546268"/>
    <lineage>
        <taxon>Bacteria</taxon>
        <taxon>Pseudomonadati</taxon>
        <taxon>Pseudomonadota</taxon>
        <taxon>Betaproteobacteria</taxon>
        <taxon>Neisseriales</taxon>
        <taxon>Neisseriaceae</taxon>
        <taxon>Neisseria</taxon>
    </lineage>
</organism>
<dbReference type="PROSITE" id="PS50044">
    <property type="entry name" value="SIGMA54_3"/>
    <property type="match status" value="1"/>
</dbReference>
<dbReference type="PRINTS" id="PR00045">
    <property type="entry name" value="SIGMA54FCT"/>
</dbReference>
<keyword evidence="6 9" id="KW-0731">Sigma factor</keyword>
<comment type="caution">
    <text evidence="13">The sequence shown here is derived from an EMBL/GenBank/DDBJ whole genome shotgun (WGS) entry which is preliminary data.</text>
</comment>
<feature type="domain" description="RNA polymerase sigma factor 54 DNA-binding" evidence="11">
    <location>
        <begin position="292"/>
        <end position="448"/>
    </location>
</feature>
<evidence type="ECO:0000259" key="11">
    <source>
        <dbReference type="Pfam" id="PF04552"/>
    </source>
</evidence>
<keyword evidence="4 9" id="KW-0548">Nucleotidyltransferase</keyword>
<dbReference type="GO" id="GO:0001216">
    <property type="term" value="F:DNA-binding transcription activator activity"/>
    <property type="evidence" value="ECO:0007669"/>
    <property type="project" value="InterPro"/>
</dbReference>
<evidence type="ECO:0000259" key="12">
    <source>
        <dbReference type="Pfam" id="PF04963"/>
    </source>
</evidence>
<dbReference type="GO" id="GO:0006352">
    <property type="term" value="P:DNA-templated transcription initiation"/>
    <property type="evidence" value="ECO:0007669"/>
    <property type="project" value="InterPro"/>
</dbReference>